<dbReference type="PANTHER" id="PTHR11695:SF294">
    <property type="entry name" value="RETICULON-4-INTERACTING PROTEIN 1, MITOCHONDRIAL"/>
    <property type="match status" value="1"/>
</dbReference>
<dbReference type="Gene3D" id="3.40.50.720">
    <property type="entry name" value="NAD(P)-binding Rossmann-like Domain"/>
    <property type="match status" value="1"/>
</dbReference>
<dbReference type="SUPFAM" id="SSF51735">
    <property type="entry name" value="NAD(P)-binding Rossmann-fold domains"/>
    <property type="match status" value="1"/>
</dbReference>
<dbReference type="CDD" id="cd05289">
    <property type="entry name" value="MDR_like_2"/>
    <property type="match status" value="1"/>
</dbReference>
<feature type="domain" description="Enoyl reductase (ER)" evidence="1">
    <location>
        <begin position="29"/>
        <end position="325"/>
    </location>
</feature>
<sequence>MTDQTPDQTVADQHQPLVPNRTVWIDHFGDLDVIALSERPVPQAVDDEVLVRVAAASINPVDWKTAAGEFPPKGADQLPFALGRDLSGRIEALGTRAHNMRSVGDRVIAFIGQDRGAQADYVVVKAVELVATPEQIDDATAAALPLAAMTAWQGLFDHGKLEAGQRVLIHGAAGGVGHLAVQFAVWKGATVFATASGRDLDYVRSLGVERAIDYKNERFEDHATDLDLVYDTQGGETQARSFTLLKKGGTMVSTLGPDEERGRELGIRTVPRWHAEPNGAQLAQVAELVAAGTVKVAVDRTFAFDQVREAYAYTHDEHPRGKVVLSMQGE</sequence>
<reference evidence="3" key="1">
    <citation type="submission" date="2016-10" db="EMBL/GenBank/DDBJ databases">
        <authorList>
            <person name="Varghese N."/>
            <person name="Submissions S."/>
        </authorList>
    </citation>
    <scope>NUCLEOTIDE SEQUENCE [LARGE SCALE GENOMIC DNA]</scope>
    <source>
        <strain evidence="3">JS21-1</strain>
    </source>
</reference>
<organism evidence="2 3">
    <name type="scientific">Sphingomonas palmae</name>
    <dbReference type="NCBI Taxonomy" id="1855283"/>
    <lineage>
        <taxon>Bacteria</taxon>
        <taxon>Pseudomonadati</taxon>
        <taxon>Pseudomonadota</taxon>
        <taxon>Alphaproteobacteria</taxon>
        <taxon>Sphingomonadales</taxon>
        <taxon>Sphingomonadaceae</taxon>
        <taxon>Sphingomonas</taxon>
    </lineage>
</organism>
<dbReference type="InterPro" id="IPR020843">
    <property type="entry name" value="ER"/>
</dbReference>
<dbReference type="SMART" id="SM00829">
    <property type="entry name" value="PKS_ER"/>
    <property type="match status" value="1"/>
</dbReference>
<evidence type="ECO:0000313" key="3">
    <source>
        <dbReference type="Proteomes" id="UP000199214"/>
    </source>
</evidence>
<dbReference type="AlphaFoldDB" id="A0A1H7GV54"/>
<evidence type="ECO:0000259" key="1">
    <source>
        <dbReference type="SMART" id="SM00829"/>
    </source>
</evidence>
<dbReference type="Gene3D" id="3.90.180.10">
    <property type="entry name" value="Medium-chain alcohol dehydrogenases, catalytic domain"/>
    <property type="match status" value="1"/>
</dbReference>
<dbReference type="OrthoDB" id="9792321at2"/>
<keyword evidence="3" id="KW-1185">Reference proteome</keyword>
<dbReference type="Pfam" id="PF13602">
    <property type="entry name" value="ADH_zinc_N_2"/>
    <property type="match status" value="1"/>
</dbReference>
<accession>A0A1H7GV54</accession>
<dbReference type="GO" id="GO:0016491">
    <property type="term" value="F:oxidoreductase activity"/>
    <property type="evidence" value="ECO:0007669"/>
    <property type="project" value="InterPro"/>
</dbReference>
<proteinExistence type="predicted"/>
<dbReference type="Proteomes" id="UP000199214">
    <property type="component" value="Unassembled WGS sequence"/>
</dbReference>
<dbReference type="InterPro" id="IPR036291">
    <property type="entry name" value="NAD(P)-bd_dom_sf"/>
</dbReference>
<dbReference type="PANTHER" id="PTHR11695">
    <property type="entry name" value="ALCOHOL DEHYDROGENASE RELATED"/>
    <property type="match status" value="1"/>
</dbReference>
<dbReference type="RefSeq" id="WP_093002730.1">
    <property type="nucleotide sequence ID" value="NZ_FNZZ01000001.1"/>
</dbReference>
<dbReference type="SUPFAM" id="SSF50129">
    <property type="entry name" value="GroES-like"/>
    <property type="match status" value="1"/>
</dbReference>
<protein>
    <submittedName>
        <fullName evidence="2">NADPH:quinone reductase</fullName>
    </submittedName>
</protein>
<dbReference type="InterPro" id="IPR013154">
    <property type="entry name" value="ADH-like_N"/>
</dbReference>
<dbReference type="InterPro" id="IPR011032">
    <property type="entry name" value="GroES-like_sf"/>
</dbReference>
<dbReference type="EMBL" id="FNZZ01000001">
    <property type="protein sequence ID" value="SEK41924.1"/>
    <property type="molecule type" value="Genomic_DNA"/>
</dbReference>
<evidence type="ECO:0000313" key="2">
    <source>
        <dbReference type="EMBL" id="SEK41924.1"/>
    </source>
</evidence>
<dbReference type="InterPro" id="IPR050700">
    <property type="entry name" value="YIM1/Zinc_Alcohol_DH_Fams"/>
</dbReference>
<name>A0A1H7GV54_9SPHN</name>
<gene>
    <name evidence="2" type="ORF">SAMN05216382_0371</name>
</gene>
<dbReference type="STRING" id="1855283.SAMN05216382_0371"/>
<dbReference type="Pfam" id="PF08240">
    <property type="entry name" value="ADH_N"/>
    <property type="match status" value="1"/>
</dbReference>